<gene>
    <name evidence="2" type="ORF">C0630_12165</name>
</gene>
<proteinExistence type="predicted"/>
<feature type="domain" description="DUF4224" evidence="1">
    <location>
        <begin position="2"/>
        <end position="44"/>
    </location>
</feature>
<evidence type="ECO:0000313" key="2">
    <source>
        <dbReference type="EMBL" id="PLX61147.1"/>
    </source>
</evidence>
<evidence type="ECO:0000313" key="3">
    <source>
        <dbReference type="Proteomes" id="UP000235015"/>
    </source>
</evidence>
<dbReference type="EMBL" id="PKUN01000021">
    <property type="protein sequence ID" value="PLX61147.1"/>
    <property type="molecule type" value="Genomic_DNA"/>
</dbReference>
<evidence type="ECO:0000259" key="1">
    <source>
        <dbReference type="Pfam" id="PF13986"/>
    </source>
</evidence>
<comment type="caution">
    <text evidence="2">The sequence shown here is derived from an EMBL/GenBank/DDBJ whole genome shotgun (WGS) entry which is preliminary data.</text>
</comment>
<dbReference type="InterPro" id="IPR025319">
    <property type="entry name" value="DUF4224"/>
</dbReference>
<organism evidence="2 3">
    <name type="scientific">Sedimenticola selenatireducens</name>
    <dbReference type="NCBI Taxonomy" id="191960"/>
    <lineage>
        <taxon>Bacteria</taxon>
        <taxon>Pseudomonadati</taxon>
        <taxon>Pseudomonadota</taxon>
        <taxon>Gammaproteobacteria</taxon>
        <taxon>Chromatiales</taxon>
        <taxon>Sedimenticolaceae</taxon>
        <taxon>Sedimenticola</taxon>
    </lineage>
</organism>
<dbReference type="Proteomes" id="UP000235015">
    <property type="component" value="Unassembled WGS sequence"/>
</dbReference>
<accession>A0A2N6CVB9</accession>
<protein>
    <recommendedName>
        <fullName evidence="1">DUF4224 domain-containing protein</fullName>
    </recommendedName>
</protein>
<name>A0A2N6CVB9_9GAMM</name>
<dbReference type="RefSeq" id="WP_273439749.1">
    <property type="nucleotide sequence ID" value="NZ_PKUN01000021.1"/>
</dbReference>
<dbReference type="Pfam" id="PF13986">
    <property type="entry name" value="DUF4224"/>
    <property type="match status" value="1"/>
</dbReference>
<reference evidence="2 3" key="1">
    <citation type="submission" date="2017-11" db="EMBL/GenBank/DDBJ databases">
        <title>Genome-resolved metagenomics identifies genetic mobility, metabolic interactions, and unexpected diversity in perchlorate-reducing communities.</title>
        <authorList>
            <person name="Barnum T.P."/>
            <person name="Figueroa I.A."/>
            <person name="Carlstrom C.I."/>
            <person name="Lucas L.N."/>
            <person name="Engelbrektson A.L."/>
            <person name="Coates J.D."/>
        </authorList>
    </citation>
    <scope>NUCLEOTIDE SEQUENCE [LARGE SCALE GENOMIC DNA]</scope>
    <source>
        <strain evidence="2">BM301</strain>
    </source>
</reference>
<sequence>MFLSKKELQELTGYQRPSAQIRWLSRNGYRSAVGADGCPKVLKRMVYAKLGPSTHQAIDEEPDFAALVR</sequence>
<dbReference type="AlphaFoldDB" id="A0A2N6CVB9"/>